<comment type="caution">
    <text evidence="1">The sequence shown here is derived from an EMBL/GenBank/DDBJ whole genome shotgun (WGS) entry which is preliminary data.</text>
</comment>
<reference evidence="1 2" key="1">
    <citation type="submission" date="2014-09" db="EMBL/GenBank/DDBJ databases">
        <title>Vibrio maritimus JCM 19240. (C210) whole genome shotgun sequence.</title>
        <authorList>
            <person name="Sawabe T."/>
            <person name="Meirelles P."/>
            <person name="Nakanishi M."/>
            <person name="Sayaka M."/>
            <person name="Hattori M."/>
            <person name="Ohkuma M."/>
        </authorList>
    </citation>
    <scope>NUCLEOTIDE SEQUENCE [LARGE SCALE GENOMIC DNA]</scope>
    <source>
        <strain evidence="1 2">JCM 19240</strain>
    </source>
</reference>
<keyword evidence="2" id="KW-1185">Reference proteome</keyword>
<reference evidence="1 2" key="2">
    <citation type="submission" date="2014-09" db="EMBL/GenBank/DDBJ databases">
        <authorList>
            <consortium name="NBRP consortium"/>
            <person name="Sawabe T."/>
            <person name="Meirelles P."/>
            <person name="Nakanishi M."/>
            <person name="Sayaka M."/>
            <person name="Hattori M."/>
            <person name="Ohkuma M."/>
        </authorList>
    </citation>
    <scope>NUCLEOTIDE SEQUENCE [LARGE SCALE GENOMIC DNA]</scope>
    <source>
        <strain evidence="1 2">JCM 19240</strain>
    </source>
</reference>
<gene>
    <name evidence="1" type="ORF">JCM19240_3909</name>
</gene>
<organism evidence="1 2">
    <name type="scientific">Vibrio maritimus</name>
    <dbReference type="NCBI Taxonomy" id="990268"/>
    <lineage>
        <taxon>Bacteria</taxon>
        <taxon>Pseudomonadati</taxon>
        <taxon>Pseudomonadota</taxon>
        <taxon>Gammaproteobacteria</taxon>
        <taxon>Vibrionales</taxon>
        <taxon>Vibrionaceae</taxon>
        <taxon>Vibrio</taxon>
    </lineage>
</organism>
<name>A0A090TCC4_9VIBR</name>
<accession>A0A090TCC4</accession>
<dbReference type="Proteomes" id="UP000029224">
    <property type="component" value="Unassembled WGS sequence"/>
</dbReference>
<evidence type="ECO:0000313" key="2">
    <source>
        <dbReference type="Proteomes" id="UP000029224"/>
    </source>
</evidence>
<dbReference type="AlphaFoldDB" id="A0A090TCC4"/>
<proteinExistence type="predicted"/>
<sequence length="48" mass="5344">MSQLLYITTSLIAVFEESRHIMKTLIALSVLIASSCALASERSTFHFL</sequence>
<dbReference type="EMBL" id="BBMT01000013">
    <property type="protein sequence ID" value="GAL36943.1"/>
    <property type="molecule type" value="Genomic_DNA"/>
</dbReference>
<evidence type="ECO:0000313" key="1">
    <source>
        <dbReference type="EMBL" id="GAL36943.1"/>
    </source>
</evidence>
<protein>
    <submittedName>
        <fullName evidence="1">Uncharacterized protein</fullName>
    </submittedName>
</protein>